<evidence type="ECO:0000256" key="1">
    <source>
        <dbReference type="SAM" id="MobiDB-lite"/>
    </source>
</evidence>
<reference evidence="2" key="1">
    <citation type="submission" date="2022-04" db="EMBL/GenBank/DDBJ databases">
        <title>Carnegiea gigantea Genome sequencing and assembly v2.</title>
        <authorList>
            <person name="Copetti D."/>
            <person name="Sanderson M.J."/>
            <person name="Burquez A."/>
            <person name="Wojciechowski M.F."/>
        </authorList>
    </citation>
    <scope>NUCLEOTIDE SEQUENCE</scope>
    <source>
        <strain evidence="2">SGP5-SGP5p</strain>
        <tissue evidence="2">Aerial part</tissue>
    </source>
</reference>
<keyword evidence="3" id="KW-1185">Reference proteome</keyword>
<gene>
    <name evidence="2" type="ORF">Cgig2_012112</name>
</gene>
<dbReference type="OrthoDB" id="1834945at2759"/>
<dbReference type="Proteomes" id="UP001153076">
    <property type="component" value="Unassembled WGS sequence"/>
</dbReference>
<comment type="caution">
    <text evidence="2">The sequence shown here is derived from an EMBL/GenBank/DDBJ whole genome shotgun (WGS) entry which is preliminary data.</text>
</comment>
<evidence type="ECO:0000313" key="3">
    <source>
        <dbReference type="Proteomes" id="UP001153076"/>
    </source>
</evidence>
<name>A0A9Q1K109_9CARY</name>
<protein>
    <submittedName>
        <fullName evidence="2">Uncharacterized protein</fullName>
    </submittedName>
</protein>
<organism evidence="2 3">
    <name type="scientific">Carnegiea gigantea</name>
    <dbReference type="NCBI Taxonomy" id="171969"/>
    <lineage>
        <taxon>Eukaryota</taxon>
        <taxon>Viridiplantae</taxon>
        <taxon>Streptophyta</taxon>
        <taxon>Embryophyta</taxon>
        <taxon>Tracheophyta</taxon>
        <taxon>Spermatophyta</taxon>
        <taxon>Magnoliopsida</taxon>
        <taxon>eudicotyledons</taxon>
        <taxon>Gunneridae</taxon>
        <taxon>Pentapetalae</taxon>
        <taxon>Caryophyllales</taxon>
        <taxon>Cactineae</taxon>
        <taxon>Cactaceae</taxon>
        <taxon>Cactoideae</taxon>
        <taxon>Echinocereeae</taxon>
        <taxon>Carnegiea</taxon>
    </lineage>
</organism>
<dbReference type="AlphaFoldDB" id="A0A9Q1K109"/>
<dbReference type="EMBL" id="JAKOGI010000476">
    <property type="protein sequence ID" value="KAJ8434478.1"/>
    <property type="molecule type" value="Genomic_DNA"/>
</dbReference>
<evidence type="ECO:0000313" key="2">
    <source>
        <dbReference type="EMBL" id="KAJ8434478.1"/>
    </source>
</evidence>
<feature type="region of interest" description="Disordered" evidence="1">
    <location>
        <begin position="1"/>
        <end position="105"/>
    </location>
</feature>
<accession>A0A9Q1K109</accession>
<feature type="compositionally biased region" description="Polar residues" evidence="1">
    <location>
        <begin position="9"/>
        <end position="38"/>
    </location>
</feature>
<proteinExistence type="predicted"/>
<sequence length="176" mass="19882">MRPARIRPGNSSSNARQNISQGNSRSMASNKLRNTSLPHANHPKVPTGSSLKRSGSDESSIRRNLKRPSIESSQIGDDIDNEDVIFRPWRSLSNPPDNVDEESESKKSKAIEFVCEELRSLGSDMDPIAMALKKGNLRNYSEKQLYDEITQVIAMLAFHLFFPPPDFWVNFFLGFQ</sequence>